<feature type="domain" description="SMP-30/Gluconolactonase/LRE-like region" evidence="4">
    <location>
        <begin position="10"/>
        <end position="250"/>
    </location>
</feature>
<gene>
    <name evidence="5" type="ORF">FB561_3684</name>
</gene>
<evidence type="ECO:0000256" key="2">
    <source>
        <dbReference type="PIRSR" id="PIRSR605511-1"/>
    </source>
</evidence>
<dbReference type="Proteomes" id="UP000318380">
    <property type="component" value="Unassembled WGS sequence"/>
</dbReference>
<accession>A0A561BUR7</accession>
<feature type="binding site" evidence="3">
    <location>
        <position position="143"/>
    </location>
    <ligand>
        <name>a divalent metal cation</name>
        <dbReference type="ChEBI" id="CHEBI:60240"/>
    </ligand>
</feature>
<dbReference type="GO" id="GO:0019853">
    <property type="term" value="P:L-ascorbic acid biosynthetic process"/>
    <property type="evidence" value="ECO:0007669"/>
    <property type="project" value="TreeGrafter"/>
</dbReference>
<feature type="binding site" evidence="3">
    <location>
        <position position="115"/>
    </location>
    <ligand>
        <name>substrate</name>
    </ligand>
</feature>
<evidence type="ECO:0000313" key="6">
    <source>
        <dbReference type="Proteomes" id="UP000318380"/>
    </source>
</evidence>
<keyword evidence="3" id="KW-0479">Metal-binding</keyword>
<evidence type="ECO:0000256" key="1">
    <source>
        <dbReference type="ARBA" id="ARBA00008853"/>
    </source>
</evidence>
<comment type="caution">
    <text evidence="5">The sequence shown here is derived from an EMBL/GenBank/DDBJ whole genome shotgun (WGS) entry which is preliminary data.</text>
</comment>
<feature type="active site" description="Proton donor/acceptor" evidence="2">
    <location>
        <position position="192"/>
    </location>
</feature>
<dbReference type="AlphaFoldDB" id="A0A561BUR7"/>
<dbReference type="InterPro" id="IPR013658">
    <property type="entry name" value="SGL"/>
</dbReference>
<proteinExistence type="inferred from homology"/>
<evidence type="ECO:0000259" key="4">
    <source>
        <dbReference type="Pfam" id="PF08450"/>
    </source>
</evidence>
<dbReference type="SUPFAM" id="SSF63829">
    <property type="entry name" value="Calcium-dependent phosphotriesterase"/>
    <property type="match status" value="1"/>
</dbReference>
<dbReference type="Pfam" id="PF08450">
    <property type="entry name" value="SGL"/>
    <property type="match status" value="1"/>
</dbReference>
<dbReference type="PANTHER" id="PTHR10907:SF47">
    <property type="entry name" value="REGUCALCIN"/>
    <property type="match status" value="1"/>
</dbReference>
<dbReference type="RefSeq" id="WP_170284698.1">
    <property type="nucleotide sequence ID" value="NZ_VIVK01000001.1"/>
</dbReference>
<feature type="binding site" evidence="3">
    <location>
        <position position="97"/>
    </location>
    <ligand>
        <name>substrate</name>
    </ligand>
</feature>
<organism evidence="5 6">
    <name type="scientific">Kribbella amoyensis</name>
    <dbReference type="NCBI Taxonomy" id="996641"/>
    <lineage>
        <taxon>Bacteria</taxon>
        <taxon>Bacillati</taxon>
        <taxon>Actinomycetota</taxon>
        <taxon>Actinomycetes</taxon>
        <taxon>Propionibacteriales</taxon>
        <taxon>Kribbellaceae</taxon>
        <taxon>Kribbella</taxon>
    </lineage>
</organism>
<dbReference type="PANTHER" id="PTHR10907">
    <property type="entry name" value="REGUCALCIN"/>
    <property type="match status" value="1"/>
</dbReference>
<keyword evidence="3" id="KW-0862">Zinc</keyword>
<keyword evidence="6" id="KW-1185">Reference proteome</keyword>
<dbReference type="GO" id="GO:0004341">
    <property type="term" value="F:gluconolactonase activity"/>
    <property type="evidence" value="ECO:0007669"/>
    <property type="project" value="TreeGrafter"/>
</dbReference>
<feature type="binding site" evidence="3">
    <location>
        <position position="95"/>
    </location>
    <ligand>
        <name>substrate</name>
    </ligand>
</feature>
<evidence type="ECO:0000313" key="5">
    <source>
        <dbReference type="EMBL" id="TWD82551.1"/>
    </source>
</evidence>
<sequence length="287" mass="30546">MTWFGPVSTLGECPRWDAATGTLTWVDIDGGTLHHATLHGTDWRTRTTHLGAPLAGALAVDDKTYVVALGTDLVEWSEVDGFGERTRLLDSDAVRLNEAVTDPRGRVWVGSMAYDWTAGAGAYFVREPDGRVRQVIDGGTIPNGMGWSPDGTVMHTTETRPGRITAWTVGPDGDPVEPRTVVEADGSDGAPDGLAVDVDGNLWSAFAGGGHVTCFSPSGRVLHRVDVPVPLTTSCCFAGPDRDRLVVTTGTKRLDAPALQRFPESGRVWDAGRVGAVGVELTRVGEE</sequence>
<dbReference type="InterPro" id="IPR005511">
    <property type="entry name" value="SMP-30"/>
</dbReference>
<dbReference type="EMBL" id="VIVK01000001">
    <property type="protein sequence ID" value="TWD82551.1"/>
    <property type="molecule type" value="Genomic_DNA"/>
</dbReference>
<comment type="cofactor">
    <cofactor evidence="3">
        <name>Zn(2+)</name>
        <dbReference type="ChEBI" id="CHEBI:29105"/>
    </cofactor>
    <text evidence="3">Binds 1 divalent metal cation per subunit.</text>
</comment>
<protein>
    <submittedName>
        <fullName evidence="5">Sugar lactone lactonase YvrE</fullName>
    </submittedName>
</protein>
<evidence type="ECO:0000256" key="3">
    <source>
        <dbReference type="PIRSR" id="PIRSR605511-2"/>
    </source>
</evidence>
<feature type="binding site" evidence="3">
    <location>
        <position position="192"/>
    </location>
    <ligand>
        <name>a divalent metal cation</name>
        <dbReference type="ChEBI" id="CHEBI:60240"/>
    </ligand>
</feature>
<feature type="binding site" evidence="3">
    <location>
        <position position="12"/>
    </location>
    <ligand>
        <name>a divalent metal cation</name>
        <dbReference type="ChEBI" id="CHEBI:60240"/>
    </ligand>
</feature>
<dbReference type="PRINTS" id="PR01790">
    <property type="entry name" value="SMP30FAMILY"/>
</dbReference>
<dbReference type="InterPro" id="IPR011042">
    <property type="entry name" value="6-blade_b-propeller_TolB-like"/>
</dbReference>
<name>A0A561BUR7_9ACTN</name>
<reference evidence="5 6" key="1">
    <citation type="submission" date="2019-06" db="EMBL/GenBank/DDBJ databases">
        <title>Sequencing the genomes of 1000 actinobacteria strains.</title>
        <authorList>
            <person name="Klenk H.-P."/>
        </authorList>
    </citation>
    <scope>NUCLEOTIDE SEQUENCE [LARGE SCALE GENOMIC DNA]</scope>
    <source>
        <strain evidence="5 6">DSM 24683</strain>
    </source>
</reference>
<dbReference type="GO" id="GO:0005509">
    <property type="term" value="F:calcium ion binding"/>
    <property type="evidence" value="ECO:0007669"/>
    <property type="project" value="TreeGrafter"/>
</dbReference>
<comment type="similarity">
    <text evidence="1">Belongs to the SMP-30/CGR1 family.</text>
</comment>
<dbReference type="Gene3D" id="2.120.10.30">
    <property type="entry name" value="TolB, C-terminal domain"/>
    <property type="match status" value="1"/>
</dbReference>